<dbReference type="GO" id="GO:0016491">
    <property type="term" value="F:oxidoreductase activity"/>
    <property type="evidence" value="ECO:0007669"/>
    <property type="project" value="InterPro"/>
</dbReference>
<dbReference type="EMBL" id="VMNF01000008">
    <property type="protein sequence ID" value="TXC02400.1"/>
    <property type="molecule type" value="Genomic_DNA"/>
</dbReference>
<evidence type="ECO:0000313" key="6">
    <source>
        <dbReference type="Proteomes" id="UP000321331"/>
    </source>
</evidence>
<feature type="domain" description="Tyrosinase copper-binding" evidence="4">
    <location>
        <begin position="125"/>
        <end position="261"/>
    </location>
</feature>
<dbReference type="AlphaFoldDB" id="A0A5C6SV97"/>
<dbReference type="PANTHER" id="PTHR11474:SF126">
    <property type="entry name" value="TYROSINASE-LIKE PROTEIN TYR-1-RELATED"/>
    <property type="match status" value="1"/>
</dbReference>
<sequence length="317" mass="34922">MVDLRGLKHMSNTAPSSGFSEKVRSMAATPLFLSGRLQVGYRAHNVAISRKLLIALSTMFFILFAILALVLPVPAISSSNGTCTPETIQTRIEWANMANADKEFYLKAVNCLMQLPAQTGINGTVTSWWDETRDAGNFMGSPLLDPHTGFGGNGTDPDGCVIDGPFANTTLHIGPGQTLKDHCLSRSVNEKNSTLGNETYVQQCHNKSSYRDFWEATGFTTHGAGHSGIGGVMGEIDASPGHPLFYLHHGFVDRLWWKWQSEDFGNRLYQLGGPSTQGGYEELTLDYVMTTYGIRPNVTVRNVMDIQGGYLCYRYDY</sequence>
<dbReference type="Proteomes" id="UP000321331">
    <property type="component" value="Unassembled WGS sequence"/>
</dbReference>
<evidence type="ECO:0000313" key="5">
    <source>
        <dbReference type="EMBL" id="TXC02400.1"/>
    </source>
</evidence>
<protein>
    <recommendedName>
        <fullName evidence="4">Tyrosinase copper-binding domain-containing protein</fullName>
    </recommendedName>
</protein>
<dbReference type="GO" id="GO:0046872">
    <property type="term" value="F:metal ion binding"/>
    <property type="evidence" value="ECO:0007669"/>
    <property type="project" value="UniProtKB-KW"/>
</dbReference>
<dbReference type="SUPFAM" id="SSF48056">
    <property type="entry name" value="Di-copper centre-containing domain"/>
    <property type="match status" value="1"/>
</dbReference>
<name>A0A5C6SV97_FUSOC</name>
<evidence type="ECO:0000256" key="1">
    <source>
        <dbReference type="ARBA" id="ARBA00022723"/>
    </source>
</evidence>
<accession>A0A5C6SV97</accession>
<keyword evidence="3" id="KW-1133">Transmembrane helix</keyword>
<proteinExistence type="predicted"/>
<dbReference type="PANTHER" id="PTHR11474">
    <property type="entry name" value="TYROSINASE FAMILY MEMBER"/>
    <property type="match status" value="1"/>
</dbReference>
<keyword evidence="2" id="KW-0186">Copper</keyword>
<dbReference type="InterPro" id="IPR002227">
    <property type="entry name" value="Tyrosinase_Cu-bd"/>
</dbReference>
<keyword evidence="3" id="KW-0472">Membrane</keyword>
<comment type="caution">
    <text evidence="5">The sequence shown here is derived from an EMBL/GenBank/DDBJ whole genome shotgun (WGS) entry which is preliminary data.</text>
</comment>
<evidence type="ECO:0000259" key="4">
    <source>
        <dbReference type="Pfam" id="PF00264"/>
    </source>
</evidence>
<reference evidence="5 6" key="1">
    <citation type="submission" date="2019-07" db="EMBL/GenBank/DDBJ databases">
        <title>The First High-Quality Draft Genome Sequence of the Causal Agent of the Current Panama Disease Epidemic.</title>
        <authorList>
            <person name="Warmington R.J."/>
            <person name="Kay W."/>
            <person name="Jeffries A."/>
            <person name="Bebber D."/>
            <person name="Moore K."/>
            <person name="Studholme D.J."/>
        </authorList>
    </citation>
    <scope>NUCLEOTIDE SEQUENCE [LARGE SCALE GENOMIC DNA]</scope>
    <source>
        <strain evidence="5 6">TR4</strain>
    </source>
</reference>
<evidence type="ECO:0000256" key="3">
    <source>
        <dbReference type="SAM" id="Phobius"/>
    </source>
</evidence>
<keyword evidence="1" id="KW-0479">Metal-binding</keyword>
<organism evidence="5 6">
    <name type="scientific">Fusarium oxysporum f. sp. cubense</name>
    <dbReference type="NCBI Taxonomy" id="61366"/>
    <lineage>
        <taxon>Eukaryota</taxon>
        <taxon>Fungi</taxon>
        <taxon>Dikarya</taxon>
        <taxon>Ascomycota</taxon>
        <taxon>Pezizomycotina</taxon>
        <taxon>Sordariomycetes</taxon>
        <taxon>Hypocreomycetidae</taxon>
        <taxon>Hypocreales</taxon>
        <taxon>Nectriaceae</taxon>
        <taxon>Fusarium</taxon>
        <taxon>Fusarium oxysporum species complex</taxon>
    </lineage>
</organism>
<dbReference type="InterPro" id="IPR050316">
    <property type="entry name" value="Tyrosinase/Hemocyanin"/>
</dbReference>
<dbReference type="InterPro" id="IPR008922">
    <property type="entry name" value="Di-copper_centre_dom_sf"/>
</dbReference>
<gene>
    <name evidence="5" type="ORF">FocTR4_00015747</name>
</gene>
<dbReference type="Pfam" id="PF00264">
    <property type="entry name" value="Tyrosinase"/>
    <property type="match status" value="1"/>
</dbReference>
<keyword evidence="3" id="KW-0812">Transmembrane</keyword>
<evidence type="ECO:0000256" key="2">
    <source>
        <dbReference type="ARBA" id="ARBA00023008"/>
    </source>
</evidence>
<feature type="transmembrane region" description="Helical" evidence="3">
    <location>
        <begin position="52"/>
        <end position="73"/>
    </location>
</feature>
<dbReference type="Gene3D" id="1.10.1280.10">
    <property type="entry name" value="Di-copper center containing domain from catechol oxidase"/>
    <property type="match status" value="2"/>
</dbReference>